<reference evidence="1 2" key="1">
    <citation type="journal article" date="2016" name="Front. Microbiol.">
        <title>Comprehensive Phylogenetic Analysis of Bovine Non-aureus Staphylococci Species Based on Whole-Genome Sequencing.</title>
        <authorList>
            <person name="Naushad S."/>
            <person name="Barkema H.W."/>
            <person name="Luby C."/>
            <person name="Condas L.A."/>
            <person name="Nobrega D.B."/>
            <person name="Carson D.A."/>
            <person name="De Buck J."/>
        </authorList>
    </citation>
    <scope>NUCLEOTIDE SEQUENCE [LARGE SCALE GENOMIC DNA]</scope>
    <source>
        <strain evidence="1 2">SNUC 1388</strain>
    </source>
</reference>
<organism evidence="1 2">
    <name type="scientific">Staphylococcus gallinarum</name>
    <dbReference type="NCBI Taxonomy" id="1293"/>
    <lineage>
        <taxon>Bacteria</taxon>
        <taxon>Bacillati</taxon>
        <taxon>Bacillota</taxon>
        <taxon>Bacilli</taxon>
        <taxon>Bacillales</taxon>
        <taxon>Staphylococcaceae</taxon>
        <taxon>Staphylococcus</taxon>
    </lineage>
</organism>
<protein>
    <submittedName>
        <fullName evidence="1">Uncharacterized protein</fullName>
    </submittedName>
</protein>
<dbReference type="Proteomes" id="UP000283576">
    <property type="component" value="Unassembled WGS sequence"/>
</dbReference>
<dbReference type="AlphaFoldDB" id="A0A2T4STZ6"/>
<evidence type="ECO:0000313" key="1">
    <source>
        <dbReference type="EMBL" id="RIL41090.1"/>
    </source>
</evidence>
<accession>A0A2T4STZ6</accession>
<comment type="caution">
    <text evidence="1">The sequence shown here is derived from an EMBL/GenBank/DDBJ whole genome shotgun (WGS) entry which is preliminary data.</text>
</comment>
<name>A0A2T4STZ6_STAGA</name>
<dbReference type="RefSeq" id="WP_107512090.1">
    <property type="nucleotide sequence ID" value="NZ_PYYC01000015.1"/>
</dbReference>
<evidence type="ECO:0000313" key="2">
    <source>
        <dbReference type="Proteomes" id="UP000283576"/>
    </source>
</evidence>
<dbReference type="EMBL" id="QXRZ01000016">
    <property type="protein sequence ID" value="RIL41090.1"/>
    <property type="molecule type" value="Genomic_DNA"/>
</dbReference>
<gene>
    <name evidence="1" type="ORF">BUZ01_13525</name>
</gene>
<proteinExistence type="predicted"/>
<sequence>MLNRHPLVRMWDLLRKDTELVDMLNKIRKETSKQPLIYTFEIPENYQKTEQAPFIRLTEIMNGNALEHDGRSNHYRYLFAVETFGISINDVHSINERVVEIIESSDGICFERELSRDDKFNLYNQMLSFNIILNKKEQ</sequence>